<feature type="signal peptide" evidence="1">
    <location>
        <begin position="1"/>
        <end position="19"/>
    </location>
</feature>
<reference evidence="2 3" key="1">
    <citation type="journal article" date="2005" name="Science">
        <title>Genome sequence of Theileria parva, a bovine pathogen that transforms lymphocytes.</title>
        <authorList>
            <person name="Gardner M.J."/>
            <person name="Bishop R."/>
            <person name="Shah T."/>
            <person name="de Villiers E.P."/>
            <person name="Carlton J.M."/>
            <person name="Hall N."/>
            <person name="Ren Q."/>
            <person name="Paulsen I.T."/>
            <person name="Pain A."/>
            <person name="Berriman M."/>
            <person name="Wilson R.J.M."/>
            <person name="Sato S."/>
            <person name="Ralph S.A."/>
            <person name="Mann D.J."/>
            <person name="Xiong Z."/>
            <person name="Shallom S.J."/>
            <person name="Weidman J."/>
            <person name="Jiang L."/>
            <person name="Lynn J."/>
            <person name="Weaver B."/>
            <person name="Shoaibi A."/>
            <person name="Domingo A.R."/>
            <person name="Wasawo D."/>
            <person name="Crabtree J."/>
            <person name="Wortman J.R."/>
            <person name="Haas B."/>
            <person name="Angiuoli S.V."/>
            <person name="Creasy T.H."/>
            <person name="Lu C."/>
            <person name="Suh B."/>
            <person name="Silva J.C."/>
            <person name="Utterback T.R."/>
            <person name="Feldblyum T.V."/>
            <person name="Pertea M."/>
            <person name="Allen J."/>
            <person name="Nierman W.C."/>
            <person name="Taracha E.L.N."/>
            <person name="Salzberg S.L."/>
            <person name="White O.R."/>
            <person name="Fitzhugh H.A."/>
            <person name="Morzaria S."/>
            <person name="Venter J.C."/>
            <person name="Fraser C.M."/>
            <person name="Nene V."/>
        </authorList>
    </citation>
    <scope>NUCLEOTIDE SEQUENCE [LARGE SCALE GENOMIC DNA]</scope>
    <source>
        <strain evidence="2 3">Muguga</strain>
    </source>
</reference>
<comment type="caution">
    <text evidence="2">The sequence shown here is derived from an EMBL/GenBank/DDBJ whole genome shotgun (WGS) entry which is preliminary data.</text>
</comment>
<name>Q4MZ59_THEPA</name>
<dbReference type="OMA" id="ESEYLGY"/>
<gene>
    <name evidence="2" type="ordered locus">TP03_0632</name>
</gene>
<evidence type="ECO:0000313" key="3">
    <source>
        <dbReference type="Proteomes" id="UP000001949"/>
    </source>
</evidence>
<dbReference type="eggNOG" id="ENOG502QX7B">
    <property type="taxonomic scope" value="Eukaryota"/>
</dbReference>
<dbReference type="AlphaFoldDB" id="Q4MZ59"/>
<dbReference type="Proteomes" id="UP000001949">
    <property type="component" value="Unassembled WGS sequence"/>
</dbReference>
<proteinExistence type="predicted"/>
<organism evidence="2 3">
    <name type="scientific">Theileria parva</name>
    <name type="common">East coast fever infection agent</name>
    <dbReference type="NCBI Taxonomy" id="5875"/>
    <lineage>
        <taxon>Eukaryota</taxon>
        <taxon>Sar</taxon>
        <taxon>Alveolata</taxon>
        <taxon>Apicomplexa</taxon>
        <taxon>Aconoidasida</taxon>
        <taxon>Piroplasmida</taxon>
        <taxon>Theileriidae</taxon>
        <taxon>Theileria</taxon>
    </lineage>
</organism>
<dbReference type="GeneID" id="3499569"/>
<keyword evidence="1" id="KW-0732">Signal</keyword>
<dbReference type="EMBL" id="AAGK01000006">
    <property type="protein sequence ID" value="EAN30473.1"/>
    <property type="molecule type" value="Genomic_DNA"/>
</dbReference>
<dbReference type="KEGG" id="tpv:TP03_0632"/>
<dbReference type="InParanoid" id="Q4MZ59"/>
<evidence type="ECO:0000256" key="1">
    <source>
        <dbReference type="SAM" id="SignalP"/>
    </source>
</evidence>
<keyword evidence="3" id="KW-1185">Reference proteome</keyword>
<feature type="chain" id="PRO_5004241435" evidence="1">
    <location>
        <begin position="20"/>
        <end position="138"/>
    </location>
</feature>
<protein>
    <submittedName>
        <fullName evidence="2">Uncharacterized protein</fullName>
    </submittedName>
</protein>
<sequence>MKMMLSLIFVFINIIPSNAKYLNLDLDLKRAKYKNINVTQSGNVMSRKMTLTYEAADGHLITSVSCDDDIFYEDKTPGDTTRRVVTAEIRECFVLVKIESEYLGYKERKYYLKNEVPLEIKECEFNKLLYDDDERLMN</sequence>
<accession>Q4MZ59</accession>
<dbReference type="VEuPathDB" id="PiroplasmaDB:TpMuguga_03g00632"/>
<dbReference type="RefSeq" id="XP_762756.1">
    <property type="nucleotide sequence ID" value="XM_757663.1"/>
</dbReference>
<evidence type="ECO:0000313" key="2">
    <source>
        <dbReference type="EMBL" id="EAN30473.1"/>
    </source>
</evidence>